<comment type="similarity">
    <text evidence="1 9">Belongs to the VPS11 family.</text>
</comment>
<proteinExistence type="inferred from homology"/>
<keyword evidence="4 10" id="KW-0863">Zinc-finger</keyword>
<evidence type="ECO:0000256" key="9">
    <source>
        <dbReference type="PIRNR" id="PIRNR007860"/>
    </source>
</evidence>
<dbReference type="PANTHER" id="PTHR23323">
    <property type="entry name" value="VACUOLAR PROTEIN SORTING-ASSOCIATED PROTEIN"/>
    <property type="match status" value="1"/>
</dbReference>
<reference evidence="13 14" key="2">
    <citation type="journal article" date="2014" name="J. Gen. Appl. Microbiol.">
        <title>The early diverging ascomycetous budding yeast Saitoella complicata has three histone deacetylases belonging to the Clr6, Hos2, and Rpd3 lineages.</title>
        <authorList>
            <person name="Nishida H."/>
            <person name="Matsumoto T."/>
            <person name="Kondo S."/>
            <person name="Hamamoto M."/>
            <person name="Yoshikawa H."/>
        </authorList>
    </citation>
    <scope>NUCLEOTIDE SEQUENCE [LARGE SCALE GENOMIC DNA]</scope>
    <source>
        <strain evidence="13 14">NRRL Y-17804</strain>
    </source>
</reference>
<dbReference type="InterPro" id="IPR057307">
    <property type="entry name" value="PEP5_VPS11_N"/>
</dbReference>
<feature type="repeat" description="CHCR" evidence="11">
    <location>
        <begin position="458"/>
        <end position="605"/>
    </location>
</feature>
<reference evidence="13 14" key="1">
    <citation type="journal article" date="2011" name="J. Gen. Appl. Microbiol.">
        <title>Draft genome sequencing of the enigmatic yeast Saitoella complicata.</title>
        <authorList>
            <person name="Nishida H."/>
            <person name="Hamamoto M."/>
            <person name="Sugiyama J."/>
        </authorList>
    </citation>
    <scope>NUCLEOTIDE SEQUENCE [LARGE SCALE GENOMIC DNA]</scope>
    <source>
        <strain evidence="13 14">NRRL Y-17804</strain>
    </source>
</reference>
<dbReference type="GO" id="GO:0007032">
    <property type="term" value="P:endosome organization"/>
    <property type="evidence" value="ECO:0007669"/>
    <property type="project" value="TreeGrafter"/>
</dbReference>
<dbReference type="GO" id="GO:0061630">
    <property type="term" value="F:ubiquitin protein ligase activity"/>
    <property type="evidence" value="ECO:0007669"/>
    <property type="project" value="UniProtKB-EC"/>
</dbReference>
<dbReference type="InterPro" id="IPR001841">
    <property type="entry name" value="Znf_RING"/>
</dbReference>
<protein>
    <recommendedName>
        <fullName evidence="9">E3 ubiquitin-protein ligase PEP5</fullName>
        <ecNumber evidence="9">2.3.2.27</ecNumber>
    </recommendedName>
</protein>
<dbReference type="OMA" id="ENENECP"/>
<evidence type="ECO:0000256" key="11">
    <source>
        <dbReference type="PROSITE-ProRule" id="PRU01006"/>
    </source>
</evidence>
<keyword evidence="3" id="KW-0479">Metal-binding</keyword>
<dbReference type="Pfam" id="PF17122">
    <property type="entry name" value="zf-C3H2C3"/>
    <property type="match status" value="1"/>
</dbReference>
<dbReference type="SUPFAM" id="SSF57850">
    <property type="entry name" value="RING/U-box"/>
    <property type="match status" value="1"/>
</dbReference>
<keyword evidence="9" id="KW-0808">Transferase</keyword>
<dbReference type="GO" id="GO:0030897">
    <property type="term" value="C:HOPS complex"/>
    <property type="evidence" value="ECO:0007669"/>
    <property type="project" value="UniProtKB-UniRule"/>
</dbReference>
<evidence type="ECO:0000256" key="4">
    <source>
        <dbReference type="ARBA" id="ARBA00022771"/>
    </source>
</evidence>
<name>A0A0E9NIF7_SAICN</name>
<feature type="domain" description="RING-type" evidence="12">
    <location>
        <begin position="932"/>
        <end position="970"/>
    </location>
</feature>
<dbReference type="AlphaFoldDB" id="A0A0E9NIF7"/>
<reference evidence="13 14" key="3">
    <citation type="journal article" date="2015" name="Genome Announc.">
        <title>Draft Genome Sequence of the Archiascomycetous Yeast Saitoella complicata.</title>
        <authorList>
            <person name="Yamauchi K."/>
            <person name="Kondo S."/>
            <person name="Hamamoto M."/>
            <person name="Takahashi Y."/>
            <person name="Ogura Y."/>
            <person name="Hayashi T."/>
            <person name="Nishida H."/>
        </authorList>
    </citation>
    <scope>NUCLEOTIDE SEQUENCE [LARGE SCALE GENOMIC DNA]</scope>
    <source>
        <strain evidence="13 14">NRRL Y-17804</strain>
    </source>
</reference>
<dbReference type="EMBL" id="BACD03000023">
    <property type="protein sequence ID" value="GAO49456.1"/>
    <property type="molecule type" value="Genomic_DNA"/>
</dbReference>
<accession>A0A0E9NIF7</accession>
<dbReference type="Gene3D" id="3.30.40.10">
    <property type="entry name" value="Zinc/RING finger domain, C3HC4 (zinc finger)"/>
    <property type="match status" value="1"/>
</dbReference>
<dbReference type="GO" id="GO:0008270">
    <property type="term" value="F:zinc ion binding"/>
    <property type="evidence" value="ECO:0007669"/>
    <property type="project" value="UniProtKB-KW"/>
</dbReference>
<keyword evidence="5" id="KW-0862">Zinc</keyword>
<dbReference type="InterPro" id="IPR024763">
    <property type="entry name" value="VPS11_C"/>
</dbReference>
<keyword evidence="7 9" id="KW-0472">Membrane</keyword>
<keyword evidence="14" id="KW-1185">Reference proteome</keyword>
<keyword evidence="9" id="KW-0926">Vacuole</keyword>
<keyword evidence="2 9" id="KW-0813">Transport</keyword>
<organism evidence="13 14">
    <name type="scientific">Saitoella complicata (strain BCRC 22490 / CBS 7301 / JCM 7358 / NBRC 10748 / NRRL Y-17804)</name>
    <dbReference type="NCBI Taxonomy" id="698492"/>
    <lineage>
        <taxon>Eukaryota</taxon>
        <taxon>Fungi</taxon>
        <taxon>Dikarya</taxon>
        <taxon>Ascomycota</taxon>
        <taxon>Taphrinomycotina</taxon>
        <taxon>Taphrinomycotina incertae sedis</taxon>
        <taxon>Saitoella</taxon>
    </lineage>
</organism>
<evidence type="ECO:0000256" key="3">
    <source>
        <dbReference type="ARBA" id="ARBA00022723"/>
    </source>
</evidence>
<dbReference type="Pfam" id="PF12451">
    <property type="entry name" value="VPS11_C"/>
    <property type="match status" value="1"/>
</dbReference>
<dbReference type="InterPro" id="IPR016528">
    <property type="entry name" value="VPS11"/>
</dbReference>
<dbReference type="InterPro" id="IPR000547">
    <property type="entry name" value="Clathrin_H-chain/VPS_repeat"/>
</dbReference>
<dbReference type="InterPro" id="IPR011990">
    <property type="entry name" value="TPR-like_helical_dom_sf"/>
</dbReference>
<dbReference type="EC" id="2.3.2.27" evidence="9"/>
<dbReference type="GO" id="GO:0006904">
    <property type="term" value="P:vesicle docking involved in exocytosis"/>
    <property type="evidence" value="ECO:0007669"/>
    <property type="project" value="TreeGrafter"/>
</dbReference>
<sequence length="1024" mass="113292">MSSQYAFFTTPLPFHESPSVLSCGQPHALTVAGVTGFIDVGLPTTTRQSPSTQIMALASWRHFNFFDSAQVKDPSDPTQSPAIFRDPSANVICSGGGHVFVGDRNGRIQILNDKFRVIRAFTAHQDGGVTHLLHNGRDLLLSIGDDNVAGPHLKLWQLDKIDKKTGVPRIATTYVLRRGEPFPISSVGFVASFGQIAVGFADGTVVLLRGDVARGSTWKHKVVFESEEPITGLGFTEGTKQTILYVVTTNRIMTYISAGGKSHGQPARILDPAGCGLECSAVDPHTGDLVAVREDAIYFFGPNGRGPCYAYEGPKTMAKLYRGYVALVSPPTAPQPSETIRNISGMPSSDFFDTARMTIVDTEHKYIAYTGEFPQGVRSMFSEWGAYFLVTLDGQVHRLKEKDLPSKLGILYKKNLFTLAINLAKTEAEGSVNVNEIYHKYGDYLYSKGDFDGAMRQYIDSIDEAQPSQVIRKFLDAQRIHNLTHYLEELHKRGHANADHTTLLLNCYAKLKDVPNLEKFIMAEIDLKFDLETAMLVCRQGGYHAQAAYLAEKHGENATYLAIQLEDLHDHRAALEFIRRLHPDDVNVQLEAYGNVLLNEFPEETTQLYIDYYTGTYIPKHKEVTTTAASPAPTPSSFMPNLSNLSNLPNYTHFLSSMTTGLGTGSSSPAPSTRVQIASGKPVEVKRVEYTAAQPRTAFATFLDYPQQFIQFLEALVPSLSDDGTALRDVSTALFEAYLRRAVETSGDEKSEWERKAKAMLEDPHSLVDQTNAFFISQFTSYRDGMVYLREKASLTMDIFQSCASSRDTPGVIAALHKYGGQEPEMYPMALRYLTSDPKILADASDELPSILDKISRDGLMAPLQVVHALSNNAVATVGVVKTYLGNAIERERREIENNRKLVESYRVESEKKKKEVDDLRQGARVFQVTRCSACGGTLDLPTVHFLCKHSFHQRCVGESEAIEECPQCSANNATIRAIRKAQEDMAGRSDLFLASVNDSSDSFRTISDWFSKAPGVLNTAKVE</sequence>
<dbReference type="GO" id="GO:0006886">
    <property type="term" value="P:intracellular protein transport"/>
    <property type="evidence" value="ECO:0007669"/>
    <property type="project" value="UniProtKB-UniRule"/>
</dbReference>
<evidence type="ECO:0000256" key="2">
    <source>
        <dbReference type="ARBA" id="ARBA00022448"/>
    </source>
</evidence>
<dbReference type="GO" id="GO:0000329">
    <property type="term" value="C:fungal-type vacuole membrane"/>
    <property type="evidence" value="ECO:0007669"/>
    <property type="project" value="UniProtKB-UniRule"/>
</dbReference>
<dbReference type="STRING" id="698492.A0A0E9NIF7"/>
<dbReference type="Gene3D" id="2.130.10.10">
    <property type="entry name" value="YVTN repeat-like/Quinoprotein amine dehydrogenase"/>
    <property type="match status" value="1"/>
</dbReference>
<dbReference type="InterPro" id="IPR013083">
    <property type="entry name" value="Znf_RING/FYVE/PHD"/>
</dbReference>
<dbReference type="InterPro" id="IPR015943">
    <property type="entry name" value="WD40/YVTN_repeat-like_dom_sf"/>
</dbReference>
<dbReference type="InterPro" id="IPR016024">
    <property type="entry name" value="ARM-type_fold"/>
</dbReference>
<comment type="catalytic activity">
    <reaction evidence="9">
        <text>S-ubiquitinyl-[E2 ubiquitin-conjugating enzyme]-L-cysteine + [acceptor protein]-L-lysine = [E2 ubiquitin-conjugating enzyme]-L-cysteine + N(6)-ubiquitinyl-[acceptor protein]-L-lysine.</text>
        <dbReference type="EC" id="2.3.2.27"/>
    </reaction>
</comment>
<dbReference type="PANTHER" id="PTHR23323:SF24">
    <property type="entry name" value="VACUOLAR PROTEIN SORTING-ASSOCIATED PROTEIN 11 HOMOLOG"/>
    <property type="match status" value="1"/>
</dbReference>
<dbReference type="Gene3D" id="1.25.40.10">
    <property type="entry name" value="Tetratricopeptide repeat domain"/>
    <property type="match status" value="1"/>
</dbReference>
<evidence type="ECO:0000256" key="6">
    <source>
        <dbReference type="ARBA" id="ARBA00022927"/>
    </source>
</evidence>
<evidence type="ECO:0000256" key="5">
    <source>
        <dbReference type="ARBA" id="ARBA00022833"/>
    </source>
</evidence>
<dbReference type="GO" id="GO:0048284">
    <property type="term" value="P:organelle fusion"/>
    <property type="evidence" value="ECO:0007669"/>
    <property type="project" value="TreeGrafter"/>
</dbReference>
<dbReference type="SUPFAM" id="SSF50978">
    <property type="entry name" value="WD40 repeat-like"/>
    <property type="match status" value="1"/>
</dbReference>
<dbReference type="GO" id="GO:0033263">
    <property type="term" value="C:CORVET complex"/>
    <property type="evidence" value="ECO:0007669"/>
    <property type="project" value="UniProtKB-UniRule"/>
</dbReference>
<evidence type="ECO:0000256" key="10">
    <source>
        <dbReference type="PROSITE-ProRule" id="PRU00175"/>
    </source>
</evidence>
<dbReference type="InterPro" id="IPR036322">
    <property type="entry name" value="WD40_repeat_dom_sf"/>
</dbReference>
<evidence type="ECO:0000259" key="12">
    <source>
        <dbReference type="PROSITE" id="PS50089"/>
    </source>
</evidence>
<dbReference type="PROSITE" id="PS50089">
    <property type="entry name" value="ZF_RING_2"/>
    <property type="match status" value="1"/>
</dbReference>
<comment type="subunit">
    <text evidence="9">Component of the homotypic vacuole fusion and vacuole protein sorting (HOPS) complex. Component of the class C core vacuole/endosome tethering (CORVET) complex.</text>
</comment>
<dbReference type="GO" id="GO:0007033">
    <property type="term" value="P:vacuole organization"/>
    <property type="evidence" value="ECO:0007669"/>
    <property type="project" value="TreeGrafter"/>
</dbReference>
<dbReference type="PROSITE" id="PS50236">
    <property type="entry name" value="CHCR"/>
    <property type="match status" value="1"/>
</dbReference>
<gene>
    <name evidence="13" type="ORF">G7K_3606-t1</name>
</gene>
<comment type="subcellular location">
    <subcellularLocation>
        <location evidence="8">Endomembrane system</location>
        <topology evidence="8">Peripheral membrane protein</topology>
        <orientation evidence="8">Cytoplasmic side</orientation>
    </subcellularLocation>
    <subcellularLocation>
        <location evidence="9">Vacuole membrane</location>
        <topology evidence="9">Peripheral membrane protein</topology>
        <orientation evidence="9">Cytoplasmic side</orientation>
    </subcellularLocation>
</comment>
<evidence type="ECO:0000256" key="1">
    <source>
        <dbReference type="ARBA" id="ARBA00007070"/>
    </source>
</evidence>
<dbReference type="InterPro" id="IPR057308">
    <property type="entry name" value="CHCR_PEP5_VPS11"/>
</dbReference>
<keyword evidence="6 9" id="KW-0653">Protein transport</keyword>
<dbReference type="Pfam" id="PF23341">
    <property type="entry name" value="PEP5_VPS11_N"/>
    <property type="match status" value="1"/>
</dbReference>
<comment type="caution">
    <text evidence="13">The sequence shown here is derived from an EMBL/GenBank/DDBJ whole genome shotgun (WGS) entry which is preliminary data.</text>
</comment>
<evidence type="ECO:0000313" key="13">
    <source>
        <dbReference type="EMBL" id="GAO49456.1"/>
    </source>
</evidence>
<dbReference type="CDD" id="cd16688">
    <property type="entry name" value="RING-H2_Vps11"/>
    <property type="match status" value="1"/>
</dbReference>
<evidence type="ECO:0000256" key="8">
    <source>
        <dbReference type="ARBA" id="ARBA00029433"/>
    </source>
</evidence>
<dbReference type="GO" id="GO:0030674">
    <property type="term" value="F:protein-macromolecule adaptor activity"/>
    <property type="evidence" value="ECO:0007669"/>
    <property type="project" value="TreeGrafter"/>
</dbReference>
<dbReference type="SUPFAM" id="SSF48371">
    <property type="entry name" value="ARM repeat"/>
    <property type="match status" value="1"/>
</dbReference>
<evidence type="ECO:0000256" key="7">
    <source>
        <dbReference type="ARBA" id="ARBA00023136"/>
    </source>
</evidence>
<dbReference type="PIRSF" id="PIRSF007860">
    <property type="entry name" value="VPS11"/>
    <property type="match status" value="1"/>
</dbReference>
<dbReference type="Pfam" id="PF23356">
    <property type="entry name" value="TPR_PEP5_VPS11"/>
    <property type="match status" value="2"/>
</dbReference>
<dbReference type="Proteomes" id="UP000033140">
    <property type="component" value="Unassembled WGS sequence"/>
</dbReference>
<keyword evidence="9" id="KW-0833">Ubl conjugation pathway</keyword>
<evidence type="ECO:0000313" key="14">
    <source>
        <dbReference type="Proteomes" id="UP000033140"/>
    </source>
</evidence>